<dbReference type="SUPFAM" id="SSF53850">
    <property type="entry name" value="Periplasmic binding protein-like II"/>
    <property type="match status" value="1"/>
</dbReference>
<evidence type="ECO:0000256" key="1">
    <source>
        <dbReference type="ARBA" id="ARBA00004863"/>
    </source>
</evidence>
<dbReference type="AlphaFoldDB" id="A0AAJ5ZH74"/>
<dbReference type="Proteomes" id="UP001219901">
    <property type="component" value="Chromosome"/>
</dbReference>
<proteinExistence type="inferred from homology"/>
<reference evidence="7" key="3">
    <citation type="submission" date="2023-06" db="EMBL/GenBank/DDBJ databases">
        <title>Pangenomics reveal diversification of enzyme families and niche specialization in globally abundant SAR202 bacteria.</title>
        <authorList>
            <person name="Saw J.H.W."/>
        </authorList>
    </citation>
    <scope>NUCLEOTIDE SEQUENCE [LARGE SCALE GENOMIC DNA]</scope>
    <source>
        <strain evidence="7">JH1073</strain>
    </source>
</reference>
<comment type="catalytic activity">
    <reaction evidence="4">
        <text>chorismate = 3-[(1-carboxyvinyl)-oxy]benzoate + H2O</text>
        <dbReference type="Rhea" id="RHEA:40051"/>
        <dbReference type="ChEBI" id="CHEBI:15377"/>
        <dbReference type="ChEBI" id="CHEBI:29748"/>
        <dbReference type="ChEBI" id="CHEBI:76981"/>
        <dbReference type="EC" id="4.2.1.151"/>
    </reaction>
</comment>
<dbReference type="EMBL" id="WMBE01000001">
    <property type="protein sequence ID" value="MDG0865971.1"/>
    <property type="molecule type" value="Genomic_DNA"/>
</dbReference>
<dbReference type="Proteomes" id="UP001321249">
    <property type="component" value="Unassembled WGS sequence"/>
</dbReference>
<dbReference type="InterPro" id="IPR003773">
    <property type="entry name" value="Menaquinone_biosynth"/>
</dbReference>
<gene>
    <name evidence="4" type="primary">mqnA</name>
    <name evidence="5" type="ORF">GKO46_02660</name>
    <name evidence="6" type="ORF">GKO48_06600</name>
</gene>
<evidence type="ECO:0000313" key="6">
    <source>
        <dbReference type="EMBL" id="WFG39300.1"/>
    </source>
</evidence>
<evidence type="ECO:0000313" key="7">
    <source>
        <dbReference type="Proteomes" id="UP001219901"/>
    </source>
</evidence>
<evidence type="ECO:0000256" key="3">
    <source>
        <dbReference type="ARBA" id="ARBA00023239"/>
    </source>
</evidence>
<dbReference type="PANTHER" id="PTHR37690:SF1">
    <property type="entry name" value="CHORISMATE DEHYDRATASE"/>
    <property type="match status" value="1"/>
</dbReference>
<dbReference type="PANTHER" id="PTHR37690">
    <property type="entry name" value="CHORISMATE DEHYDRATASE"/>
    <property type="match status" value="1"/>
</dbReference>
<dbReference type="EC" id="4.2.1.151" evidence="4"/>
<dbReference type="InterPro" id="IPR030868">
    <property type="entry name" value="MqnA"/>
</dbReference>
<keyword evidence="3 4" id="KW-0456">Lyase</keyword>
<comment type="similarity">
    <text evidence="4">Belongs to the MqnA/MqnD family. MqnA subfamily.</text>
</comment>
<evidence type="ECO:0000313" key="5">
    <source>
        <dbReference type="EMBL" id="MDG0865971.1"/>
    </source>
</evidence>
<dbReference type="GO" id="GO:0009234">
    <property type="term" value="P:menaquinone biosynthetic process"/>
    <property type="evidence" value="ECO:0007669"/>
    <property type="project" value="UniProtKB-UniRule"/>
</dbReference>
<reference evidence="7 8" key="1">
    <citation type="submission" date="2019-11" db="EMBL/GenBank/DDBJ databases">
        <authorList>
            <person name="Cho J.-C."/>
        </authorList>
    </citation>
    <scope>NUCLEOTIDE SEQUENCE [LARGE SCALE GENOMIC DNA]</scope>
    <source>
        <strain evidence="6 7">JH1073</strain>
        <strain evidence="5 8">JH702</strain>
    </source>
</reference>
<keyword evidence="2 4" id="KW-0474">Menaquinone biosynthesis</keyword>
<evidence type="ECO:0000256" key="4">
    <source>
        <dbReference type="HAMAP-Rule" id="MF_00995"/>
    </source>
</evidence>
<organism evidence="6 7">
    <name type="scientific">Candidatus Lucifugimonas marina</name>
    <dbReference type="NCBI Taxonomy" id="3038979"/>
    <lineage>
        <taxon>Bacteria</taxon>
        <taxon>Bacillati</taxon>
        <taxon>Chloroflexota</taxon>
        <taxon>Dehalococcoidia</taxon>
        <taxon>SAR202 cluster</taxon>
        <taxon>Candidatus Lucifugimonadales</taxon>
        <taxon>Candidatus Lucifugimonadaceae</taxon>
        <taxon>Candidatus Lucifugimonas</taxon>
    </lineage>
</organism>
<evidence type="ECO:0000256" key="2">
    <source>
        <dbReference type="ARBA" id="ARBA00022428"/>
    </source>
</evidence>
<dbReference type="GO" id="GO:0016836">
    <property type="term" value="F:hydro-lyase activity"/>
    <property type="evidence" value="ECO:0007669"/>
    <property type="project" value="UniProtKB-UniRule"/>
</dbReference>
<protein>
    <recommendedName>
        <fullName evidence="4">Chorismate dehydratase</fullName>
        <ecNumber evidence="4">4.2.1.151</ecNumber>
    </recommendedName>
    <alternativeName>
        <fullName evidence="4">Menaquinone biosynthetic enzyme MqnA</fullName>
    </alternativeName>
</protein>
<dbReference type="CDD" id="cd13634">
    <property type="entry name" value="PBP2_Sco4506"/>
    <property type="match status" value="1"/>
</dbReference>
<reference evidence="6" key="2">
    <citation type="journal article" date="2023" name="Nat. Commun.">
        <title>Cultivation of marine bacteria of the SAR202 clade.</title>
        <authorList>
            <person name="Lim Y."/>
            <person name="Seo J.H."/>
            <person name="Giovannoni S.J."/>
            <person name="Kang I."/>
            <person name="Cho J.C."/>
        </authorList>
    </citation>
    <scope>NUCLEOTIDE SEQUENCE</scope>
    <source>
        <strain evidence="6">JH1073</strain>
    </source>
</reference>
<sequence length="294" mass="32419">MRVVYPWSVMLSTTRSRYMTTNPSDSQLLKVGHMAYLNSEVFYRKLATNACDLVALPPRAMAAAVESGELQAGPLPIAEVHRLGGKVRSLGNMGVACTGPAMSVFLFSHKPVEDLSGANIAVTSHTATSIQLLRVLFVDLWSVADHKFVEMADDHVSALVIGDPALQMLANGSYEYSYDLGTAWHELTGLPFVFAEWVVRSDAPENLVDSFERSLIQATQTGMESVEEISKIRANESMSENDVATYVRNFSYFFGPDERVGQQEFKLRLSKLPEWRPAVLSVNDSSETRAVSTS</sequence>
<name>A0AAJ5ZH74_9CHLR</name>
<dbReference type="Gene3D" id="3.40.190.10">
    <property type="entry name" value="Periplasmic binding protein-like II"/>
    <property type="match status" value="2"/>
</dbReference>
<comment type="function">
    <text evidence="4">Catalyzes the dehydration of chorismate into 3-[(1-carboxyvinyl)oxy]benzoate, a step in the biosynthesis of menaquinone (MK, vitamin K2).</text>
</comment>
<dbReference type="EMBL" id="CP046147">
    <property type="protein sequence ID" value="WFG39300.1"/>
    <property type="molecule type" value="Genomic_DNA"/>
</dbReference>
<accession>A0AAJ5ZH74</accession>
<comment type="pathway">
    <text evidence="1 4">Quinol/quinone metabolism; menaquinone biosynthesis.</text>
</comment>
<dbReference type="HAMAP" id="MF_00995">
    <property type="entry name" value="MqnA"/>
    <property type="match status" value="1"/>
</dbReference>
<keyword evidence="7" id="KW-1185">Reference proteome</keyword>
<dbReference type="Pfam" id="PF02621">
    <property type="entry name" value="VitK2_biosynth"/>
    <property type="match status" value="1"/>
</dbReference>
<evidence type="ECO:0000313" key="8">
    <source>
        <dbReference type="Proteomes" id="UP001321249"/>
    </source>
</evidence>